<accession>A0A2P5F934</accession>
<gene>
    <name evidence="1" type="ORF">TorRG33x02_100140</name>
</gene>
<reference evidence="2" key="1">
    <citation type="submission" date="2016-06" db="EMBL/GenBank/DDBJ databases">
        <title>Parallel loss of symbiosis genes in relatives of nitrogen-fixing non-legume Parasponia.</title>
        <authorList>
            <person name="Van Velzen R."/>
            <person name="Holmer R."/>
            <person name="Bu F."/>
            <person name="Rutten L."/>
            <person name="Van Zeijl A."/>
            <person name="Liu W."/>
            <person name="Santuari L."/>
            <person name="Cao Q."/>
            <person name="Sharma T."/>
            <person name="Shen D."/>
            <person name="Roswanjaya Y."/>
            <person name="Wardhani T."/>
            <person name="Kalhor M.S."/>
            <person name="Jansen J."/>
            <person name="Van den Hoogen J."/>
            <person name="Gungor B."/>
            <person name="Hartog M."/>
            <person name="Hontelez J."/>
            <person name="Verver J."/>
            <person name="Yang W.-C."/>
            <person name="Schijlen E."/>
            <person name="Repin R."/>
            <person name="Schilthuizen M."/>
            <person name="Schranz E."/>
            <person name="Heidstra R."/>
            <person name="Miyata K."/>
            <person name="Fedorova E."/>
            <person name="Kohlen W."/>
            <person name="Bisseling T."/>
            <person name="Smit S."/>
            <person name="Geurts R."/>
        </authorList>
    </citation>
    <scope>NUCLEOTIDE SEQUENCE [LARGE SCALE GENOMIC DNA]</scope>
    <source>
        <strain evidence="2">cv. RG33-2</strain>
    </source>
</reference>
<protein>
    <submittedName>
        <fullName evidence="1">Uncharacterized protein</fullName>
    </submittedName>
</protein>
<comment type="caution">
    <text evidence="1">The sequence shown here is derived from an EMBL/GenBank/DDBJ whole genome shotgun (WGS) entry which is preliminary data.</text>
</comment>
<dbReference type="InParanoid" id="A0A2P5F934"/>
<evidence type="ECO:0000313" key="1">
    <source>
        <dbReference type="EMBL" id="PON94276.1"/>
    </source>
</evidence>
<name>A0A2P5F934_TREOI</name>
<dbReference type="OrthoDB" id="1752183at2759"/>
<organism evidence="1 2">
    <name type="scientific">Trema orientale</name>
    <name type="common">Charcoal tree</name>
    <name type="synonym">Celtis orientalis</name>
    <dbReference type="NCBI Taxonomy" id="63057"/>
    <lineage>
        <taxon>Eukaryota</taxon>
        <taxon>Viridiplantae</taxon>
        <taxon>Streptophyta</taxon>
        <taxon>Embryophyta</taxon>
        <taxon>Tracheophyta</taxon>
        <taxon>Spermatophyta</taxon>
        <taxon>Magnoliopsida</taxon>
        <taxon>eudicotyledons</taxon>
        <taxon>Gunneridae</taxon>
        <taxon>Pentapetalae</taxon>
        <taxon>rosids</taxon>
        <taxon>fabids</taxon>
        <taxon>Rosales</taxon>
        <taxon>Cannabaceae</taxon>
        <taxon>Trema</taxon>
    </lineage>
</organism>
<sequence length="72" mass="7730">MEAGGRVGFSGIVRDHLSDVLATICSNVHMVCSAELAEAMALRHGIFIAKDTGPFSLLIEYYQCGKLGEKSN</sequence>
<proteinExistence type="predicted"/>
<dbReference type="Proteomes" id="UP000237000">
    <property type="component" value="Unassembled WGS sequence"/>
</dbReference>
<evidence type="ECO:0000313" key="2">
    <source>
        <dbReference type="Proteomes" id="UP000237000"/>
    </source>
</evidence>
<keyword evidence="2" id="KW-1185">Reference proteome</keyword>
<dbReference type="AlphaFoldDB" id="A0A2P5F934"/>
<dbReference type="EMBL" id="JXTC01000053">
    <property type="protein sequence ID" value="PON94276.1"/>
    <property type="molecule type" value="Genomic_DNA"/>
</dbReference>